<evidence type="ECO:0000313" key="2">
    <source>
        <dbReference type="Proteomes" id="UP000664859"/>
    </source>
</evidence>
<gene>
    <name evidence="1" type="ORF">JKP88DRAFT_254364</name>
</gene>
<reference evidence="1" key="1">
    <citation type="submission" date="2021-02" db="EMBL/GenBank/DDBJ databases">
        <title>First Annotated Genome of the Yellow-green Alga Tribonema minus.</title>
        <authorList>
            <person name="Mahan K.M."/>
        </authorList>
    </citation>
    <scope>NUCLEOTIDE SEQUENCE</scope>
    <source>
        <strain evidence="1">UTEX B ZZ1240</strain>
    </source>
</reference>
<evidence type="ECO:0000313" key="1">
    <source>
        <dbReference type="EMBL" id="KAG5186748.1"/>
    </source>
</evidence>
<name>A0A835Z5C7_9STRA</name>
<organism evidence="1 2">
    <name type="scientific">Tribonema minus</name>
    <dbReference type="NCBI Taxonomy" id="303371"/>
    <lineage>
        <taxon>Eukaryota</taxon>
        <taxon>Sar</taxon>
        <taxon>Stramenopiles</taxon>
        <taxon>Ochrophyta</taxon>
        <taxon>PX clade</taxon>
        <taxon>Xanthophyceae</taxon>
        <taxon>Tribonematales</taxon>
        <taxon>Tribonemataceae</taxon>
        <taxon>Tribonema</taxon>
    </lineage>
</organism>
<dbReference type="Proteomes" id="UP000664859">
    <property type="component" value="Unassembled WGS sequence"/>
</dbReference>
<dbReference type="EMBL" id="JAFCMP010000104">
    <property type="protein sequence ID" value="KAG5186748.1"/>
    <property type="molecule type" value="Genomic_DNA"/>
</dbReference>
<comment type="caution">
    <text evidence="1">The sequence shown here is derived from an EMBL/GenBank/DDBJ whole genome shotgun (WGS) entry which is preliminary data.</text>
</comment>
<sequence length="273" mass="28879">MCDQPTRFSIPFCVRRRPAQRGALATALAALLAPASGGALRNLWQQPYDYLDFHSDVHLPDVVWNRSTPLADEDNSRKLTAYDDATLRQQYDLGPDLVTANIATHMCPPGLFVMRIDMRAGTWMLGFIEMTCANADASERATVPLRTGAQSGTTAATTAIADSPTGFSGATGAGYYYIPSPGKYLAARLSFTPVAGPAGGSGGGYEYGYSALKSYTPLKSARCRADTRVVGLRLSAFRFDNGSEFVDGFGIVCGEGGGAALLPAAVLPVSEVS</sequence>
<keyword evidence="2" id="KW-1185">Reference proteome</keyword>
<proteinExistence type="predicted"/>
<protein>
    <submittedName>
        <fullName evidence="1">Uncharacterized protein</fullName>
    </submittedName>
</protein>
<dbReference type="AlphaFoldDB" id="A0A835Z5C7"/>
<accession>A0A835Z5C7</accession>